<proteinExistence type="predicted"/>
<evidence type="ECO:0000256" key="1">
    <source>
        <dbReference type="SAM" id="MobiDB-lite"/>
    </source>
</evidence>
<gene>
    <name evidence="3" type="ORF">GCM10025883_36400</name>
</gene>
<accession>A0ABQ6IW68</accession>
<evidence type="ECO:0000259" key="2">
    <source>
        <dbReference type="Pfam" id="PF13354"/>
    </source>
</evidence>
<comment type="caution">
    <text evidence="3">The sequence shown here is derived from an EMBL/GenBank/DDBJ whole genome shotgun (WGS) entry which is preliminary data.</text>
</comment>
<dbReference type="Proteomes" id="UP001157126">
    <property type="component" value="Unassembled WGS sequence"/>
</dbReference>
<reference evidence="4" key="1">
    <citation type="journal article" date="2019" name="Int. J. Syst. Evol. Microbiol.">
        <title>The Global Catalogue of Microorganisms (GCM) 10K type strain sequencing project: providing services to taxonomists for standard genome sequencing and annotation.</title>
        <authorList>
            <consortium name="The Broad Institute Genomics Platform"/>
            <consortium name="The Broad Institute Genome Sequencing Center for Infectious Disease"/>
            <person name="Wu L."/>
            <person name="Ma J."/>
        </authorList>
    </citation>
    <scope>NUCLEOTIDE SEQUENCE [LARGE SCALE GENOMIC DNA]</scope>
    <source>
        <strain evidence="4">NBRC 113072</strain>
    </source>
</reference>
<organism evidence="3 4">
    <name type="scientific">Mobilicoccus caccae</name>
    <dbReference type="NCBI Taxonomy" id="1859295"/>
    <lineage>
        <taxon>Bacteria</taxon>
        <taxon>Bacillati</taxon>
        <taxon>Actinomycetota</taxon>
        <taxon>Actinomycetes</taxon>
        <taxon>Micrococcales</taxon>
        <taxon>Dermatophilaceae</taxon>
        <taxon>Mobilicoccus</taxon>
    </lineage>
</organism>
<dbReference type="PANTHER" id="PTHR35333:SF3">
    <property type="entry name" value="BETA-LACTAMASE-TYPE TRANSPEPTIDASE FOLD CONTAINING PROTEIN"/>
    <property type="match status" value="1"/>
</dbReference>
<evidence type="ECO:0000313" key="3">
    <source>
        <dbReference type="EMBL" id="GMA41595.1"/>
    </source>
</evidence>
<dbReference type="PANTHER" id="PTHR35333">
    <property type="entry name" value="BETA-LACTAMASE"/>
    <property type="match status" value="1"/>
</dbReference>
<dbReference type="Gene3D" id="3.40.710.10">
    <property type="entry name" value="DD-peptidase/beta-lactamase superfamily"/>
    <property type="match status" value="1"/>
</dbReference>
<keyword evidence="4" id="KW-1185">Reference proteome</keyword>
<sequence>MNDSLAWTPAADDVQWSVKVVDPDSGAVLVERDASRLLRSASLGKIFALRGAADELTRNPDTARLRLPKPVDHAVADSGLWQHLAQADLGVEDVATLVASCSDNLAANALISWLGLDSVRSLAAAWAPGGSTLYDYFRDERDERDESLPETVSRGCADDYAAIMTDLSLSSVPSLRVMRTWLRRSVDFSMVGAATYLDPLSNTGASDVRFMNKTGCDDGVRADVGVVGLGEHRIAYAAIANWGPGAEPGRTETVVEDLRRLGSRIRERLGRTAPSPAPAPRRSTDAGRPGR</sequence>
<feature type="domain" description="Beta-lactamase class A catalytic" evidence="2">
    <location>
        <begin position="18"/>
        <end position="238"/>
    </location>
</feature>
<dbReference type="InterPro" id="IPR000871">
    <property type="entry name" value="Beta-lactam_class-A"/>
</dbReference>
<evidence type="ECO:0000313" key="4">
    <source>
        <dbReference type="Proteomes" id="UP001157126"/>
    </source>
</evidence>
<dbReference type="EMBL" id="BSUO01000001">
    <property type="protein sequence ID" value="GMA41595.1"/>
    <property type="molecule type" value="Genomic_DNA"/>
</dbReference>
<dbReference type="SUPFAM" id="SSF56601">
    <property type="entry name" value="beta-lactamase/transpeptidase-like"/>
    <property type="match status" value="1"/>
</dbReference>
<dbReference type="InterPro" id="IPR045155">
    <property type="entry name" value="Beta-lactam_cat"/>
</dbReference>
<protein>
    <recommendedName>
        <fullName evidence="2">Beta-lactamase class A catalytic domain-containing protein</fullName>
    </recommendedName>
</protein>
<dbReference type="InterPro" id="IPR012338">
    <property type="entry name" value="Beta-lactam/transpept-like"/>
</dbReference>
<dbReference type="Pfam" id="PF13354">
    <property type="entry name" value="Beta-lactamase2"/>
    <property type="match status" value="1"/>
</dbReference>
<dbReference type="RefSeq" id="WP_284305140.1">
    <property type="nucleotide sequence ID" value="NZ_BSUO01000001.1"/>
</dbReference>
<feature type="region of interest" description="Disordered" evidence="1">
    <location>
        <begin position="265"/>
        <end position="291"/>
    </location>
</feature>
<name>A0ABQ6IW68_9MICO</name>